<dbReference type="Proteomes" id="UP000007796">
    <property type="component" value="Unassembled WGS sequence"/>
</dbReference>
<dbReference type="InParanoid" id="F0X8N6"/>
<organism evidence="2">
    <name type="scientific">Grosmannia clavigera (strain kw1407 / UAMH 11150)</name>
    <name type="common">Blue stain fungus</name>
    <name type="synonym">Graphiocladiella clavigera</name>
    <dbReference type="NCBI Taxonomy" id="655863"/>
    <lineage>
        <taxon>Eukaryota</taxon>
        <taxon>Fungi</taxon>
        <taxon>Dikarya</taxon>
        <taxon>Ascomycota</taxon>
        <taxon>Pezizomycotina</taxon>
        <taxon>Sordariomycetes</taxon>
        <taxon>Sordariomycetidae</taxon>
        <taxon>Ophiostomatales</taxon>
        <taxon>Ophiostomataceae</taxon>
        <taxon>Leptographium</taxon>
    </lineage>
</organism>
<dbReference type="GeneID" id="25977089"/>
<name>F0X8N6_GROCL</name>
<keyword evidence="2" id="KW-1185">Reference proteome</keyword>
<dbReference type="RefSeq" id="XP_014175347.1">
    <property type="nucleotide sequence ID" value="XM_014319872.1"/>
</dbReference>
<sequence length="155" mass="17668">MHVLRKGQYWRSDIALAIKPPLVSLWDRLLVANHQADRLHALTEEASQALALPERDALGTRLLRHTVVEEGRNQTRGWRAGLLASRYAATASLTGMAMHTKHIPDTVTPGRLFPDEVDWTRAMPRVFDCRLAGWEMWPSQLMEVSLALHTKRRTK</sequence>
<gene>
    <name evidence="1" type="ORF">CMQ_3934</name>
</gene>
<dbReference type="EMBL" id="GL629735">
    <property type="protein sequence ID" value="EFX05865.1"/>
    <property type="molecule type" value="Genomic_DNA"/>
</dbReference>
<proteinExistence type="predicted"/>
<dbReference type="AlphaFoldDB" id="F0X8N6"/>
<evidence type="ECO:0000313" key="2">
    <source>
        <dbReference type="Proteomes" id="UP000007796"/>
    </source>
</evidence>
<reference evidence="1 2" key="1">
    <citation type="journal article" date="2011" name="Proc. Natl. Acad. Sci. U.S.A.">
        <title>Genome and transcriptome analyses of the mountain pine beetle-fungal symbiont Grosmannia clavigera, a lodgepole pine pathogen.</title>
        <authorList>
            <person name="DiGuistini S."/>
            <person name="Wang Y."/>
            <person name="Liao N.Y."/>
            <person name="Taylor G."/>
            <person name="Tanguay P."/>
            <person name="Feau N."/>
            <person name="Henrissat B."/>
            <person name="Chan S.K."/>
            <person name="Hesse-Orce U."/>
            <person name="Alamouti S.M."/>
            <person name="Tsui C.K.M."/>
            <person name="Docking R.T."/>
            <person name="Levasseur A."/>
            <person name="Haridas S."/>
            <person name="Robertson G."/>
            <person name="Birol I."/>
            <person name="Holt R.A."/>
            <person name="Marra M.A."/>
            <person name="Hamelin R.C."/>
            <person name="Hirst M."/>
            <person name="Jones S.J.M."/>
            <person name="Bohlmann J."/>
            <person name="Breuil C."/>
        </authorList>
    </citation>
    <scope>NUCLEOTIDE SEQUENCE [LARGE SCALE GENOMIC DNA]</scope>
    <source>
        <strain evidence="2">kw1407 / UAMH 11150</strain>
    </source>
</reference>
<accession>F0X8N6</accession>
<evidence type="ECO:0000313" key="1">
    <source>
        <dbReference type="EMBL" id="EFX05865.1"/>
    </source>
</evidence>
<dbReference type="HOGENOM" id="CLU_1695660_0_0_1"/>
<protein>
    <submittedName>
        <fullName evidence="1">Uncharacterized protein</fullName>
    </submittedName>
</protein>